<gene>
    <name evidence="2" type="ORF">NCTC13316_02955</name>
</gene>
<dbReference type="AlphaFoldDB" id="A0A378JSR8"/>
<dbReference type="Proteomes" id="UP000254794">
    <property type="component" value="Unassembled WGS sequence"/>
</dbReference>
<name>A0A378JSR8_9GAMM</name>
<dbReference type="Pfam" id="PF18551">
    <property type="entry name" value="TackOD1"/>
    <property type="match status" value="2"/>
</dbReference>
<sequence length="758" mass="87894">MSNKKIIILADENYSLDADFTPSHSVEYIQTLDDFSANECFLLALKVTQTTSWTLLQQLRKMPNAQLTPLFYIGEIDERLSSLYDGPLDEKALEIADRINELITQISAEYTHAITYLEQLILSYLFTRKDYLLTGFIDYHVPSGIEYPLVRFLNPNNEEKDSWAFLETMADDGLLQPQLIIGEVQLCPTCQSPALSGAELIRCTVCKSSILKVSLDPNNNKYCPYCQTKFESQAAASESFELKNELPFYRPSFAEKTITCLDCKRQLSQTELLTKKCFTYVITNEGKKFVKGISFKRTYLISDKAPIQSVTDTNKELTTVYSVQALPTRGCFSVILDLTSNWQDKLIALRKLSYYQLTPLFYLGEFITSPELMPLFDGPFDNNSILIANDINERIQRLYFNENNQFIGQYEWFILSYLFTRPKLRLLPQLNHQVTQAFTYPVLDLFGQPQKEDTWEYLQDLVTSGFLKQGAAHSEIQACPSCHAGLLNFTSNCPNCHSVDIQEQQFIHCFTCGHIGPISEFMLREQLRCSRCHTKLRHIGIDYDKPLEDKLCLNCKHSFFEYEVNVTCLVCKKQSMPQDLLTRKLYEYNLDRYGINIITGVRQNLFKELPQIFKFLEFNAFMAIVKWNIKMAKRFNNLSFSLLAINILNTDDLMLELGLLKMEKLLREFFEGLRTVFREIDLCTKNENQLIFFLPMTDEHASSFIIKKIRDFTEKNWRRQEAKIDISLSYVSSHEIIKLNLNENSLLAELHGWKTYEQ</sequence>
<feature type="domain" description="Thaumarchaeal output" evidence="1">
    <location>
        <begin position="117"/>
        <end position="211"/>
    </location>
</feature>
<dbReference type="SUPFAM" id="SSF48695">
    <property type="entry name" value="Multiheme cytochromes"/>
    <property type="match status" value="1"/>
</dbReference>
<keyword evidence="3" id="KW-1185">Reference proteome</keyword>
<accession>A0A378JSR8</accession>
<protein>
    <recommendedName>
        <fullName evidence="1">Thaumarchaeal output domain-containing protein</fullName>
    </recommendedName>
</protein>
<reference evidence="2 3" key="1">
    <citation type="submission" date="2018-06" db="EMBL/GenBank/DDBJ databases">
        <authorList>
            <consortium name="Pathogen Informatics"/>
            <person name="Doyle S."/>
        </authorList>
    </citation>
    <scope>NUCLEOTIDE SEQUENCE [LARGE SCALE GENOMIC DNA]</scope>
    <source>
        <strain evidence="2 3">NCTC13316</strain>
    </source>
</reference>
<organism evidence="2 3">
    <name type="scientific">Legionella busanensis</name>
    <dbReference type="NCBI Taxonomy" id="190655"/>
    <lineage>
        <taxon>Bacteria</taxon>
        <taxon>Pseudomonadati</taxon>
        <taxon>Pseudomonadota</taxon>
        <taxon>Gammaproteobacteria</taxon>
        <taxon>Legionellales</taxon>
        <taxon>Legionellaceae</taxon>
        <taxon>Legionella</taxon>
    </lineage>
</organism>
<evidence type="ECO:0000259" key="1">
    <source>
        <dbReference type="Pfam" id="PF18551"/>
    </source>
</evidence>
<dbReference type="RefSeq" id="WP_115332354.1">
    <property type="nucleotide sequence ID" value="NZ_CAAAHP010000003.1"/>
</dbReference>
<feature type="domain" description="Thaumarchaeal output" evidence="1">
    <location>
        <begin position="413"/>
        <end position="590"/>
    </location>
</feature>
<evidence type="ECO:0000313" key="3">
    <source>
        <dbReference type="Proteomes" id="UP000254794"/>
    </source>
</evidence>
<dbReference type="OrthoDB" id="8432393at2"/>
<dbReference type="EMBL" id="UGOD01000001">
    <property type="protein sequence ID" value="STX52830.1"/>
    <property type="molecule type" value="Genomic_DNA"/>
</dbReference>
<proteinExistence type="predicted"/>
<dbReference type="InterPro" id="IPR036280">
    <property type="entry name" value="Multihaem_cyt_sf"/>
</dbReference>
<dbReference type="InterPro" id="IPR040572">
    <property type="entry name" value="TackOD1"/>
</dbReference>
<evidence type="ECO:0000313" key="2">
    <source>
        <dbReference type="EMBL" id="STX52830.1"/>
    </source>
</evidence>